<gene>
    <name evidence="3" type="ORF">K491DRAFT_722372</name>
</gene>
<keyword evidence="2" id="KW-0472">Membrane</keyword>
<feature type="compositionally biased region" description="Basic and acidic residues" evidence="1">
    <location>
        <begin position="614"/>
        <end position="628"/>
    </location>
</feature>
<dbReference type="EMBL" id="MU004528">
    <property type="protein sequence ID" value="KAF2648646.1"/>
    <property type="molecule type" value="Genomic_DNA"/>
</dbReference>
<feature type="compositionally biased region" description="Acidic residues" evidence="1">
    <location>
        <begin position="604"/>
        <end position="613"/>
    </location>
</feature>
<evidence type="ECO:0000256" key="1">
    <source>
        <dbReference type="SAM" id="MobiDB-lite"/>
    </source>
</evidence>
<evidence type="ECO:0000256" key="2">
    <source>
        <dbReference type="SAM" id="Phobius"/>
    </source>
</evidence>
<evidence type="ECO:0000313" key="3">
    <source>
        <dbReference type="EMBL" id="KAF2648646.1"/>
    </source>
</evidence>
<feature type="transmembrane region" description="Helical" evidence="2">
    <location>
        <begin position="212"/>
        <end position="236"/>
    </location>
</feature>
<feature type="transmembrane region" description="Helical" evidence="2">
    <location>
        <begin position="12"/>
        <end position="31"/>
    </location>
</feature>
<feature type="region of interest" description="Disordered" evidence="1">
    <location>
        <begin position="603"/>
        <end position="628"/>
    </location>
</feature>
<reference evidence="3" key="1">
    <citation type="journal article" date="2020" name="Stud. Mycol.">
        <title>101 Dothideomycetes genomes: a test case for predicting lifestyles and emergence of pathogens.</title>
        <authorList>
            <person name="Haridas S."/>
            <person name="Albert R."/>
            <person name="Binder M."/>
            <person name="Bloem J."/>
            <person name="Labutti K."/>
            <person name="Salamov A."/>
            <person name="Andreopoulos B."/>
            <person name="Baker S."/>
            <person name="Barry K."/>
            <person name="Bills G."/>
            <person name="Bluhm B."/>
            <person name="Cannon C."/>
            <person name="Castanera R."/>
            <person name="Culley D."/>
            <person name="Daum C."/>
            <person name="Ezra D."/>
            <person name="Gonzalez J."/>
            <person name="Henrissat B."/>
            <person name="Kuo A."/>
            <person name="Liang C."/>
            <person name="Lipzen A."/>
            <person name="Lutzoni F."/>
            <person name="Magnuson J."/>
            <person name="Mondo S."/>
            <person name="Nolan M."/>
            <person name="Ohm R."/>
            <person name="Pangilinan J."/>
            <person name="Park H.-J."/>
            <person name="Ramirez L."/>
            <person name="Alfaro M."/>
            <person name="Sun H."/>
            <person name="Tritt A."/>
            <person name="Yoshinaga Y."/>
            <person name="Zwiers L.-H."/>
            <person name="Turgeon B."/>
            <person name="Goodwin S."/>
            <person name="Spatafora J."/>
            <person name="Crous P."/>
            <person name="Grigoriev I."/>
        </authorList>
    </citation>
    <scope>NUCLEOTIDE SEQUENCE</scope>
    <source>
        <strain evidence="3">CBS 122681</strain>
    </source>
</reference>
<dbReference type="OrthoDB" id="3800526at2759"/>
<protein>
    <submittedName>
        <fullName evidence="3">Uncharacterized protein</fullName>
    </submittedName>
</protein>
<keyword evidence="2" id="KW-1133">Transmembrane helix</keyword>
<dbReference type="Proteomes" id="UP000799324">
    <property type="component" value="Unassembled WGS sequence"/>
</dbReference>
<name>A0A6A6SLE6_9PLEO</name>
<dbReference type="AlphaFoldDB" id="A0A6A6SLE6"/>
<accession>A0A6A6SLE6</accession>
<evidence type="ECO:0000313" key="4">
    <source>
        <dbReference type="Proteomes" id="UP000799324"/>
    </source>
</evidence>
<organism evidence="3 4">
    <name type="scientific">Lophiostoma macrostomum CBS 122681</name>
    <dbReference type="NCBI Taxonomy" id="1314788"/>
    <lineage>
        <taxon>Eukaryota</taxon>
        <taxon>Fungi</taxon>
        <taxon>Dikarya</taxon>
        <taxon>Ascomycota</taxon>
        <taxon>Pezizomycotina</taxon>
        <taxon>Dothideomycetes</taxon>
        <taxon>Pleosporomycetidae</taxon>
        <taxon>Pleosporales</taxon>
        <taxon>Lophiostomataceae</taxon>
        <taxon>Lophiostoma</taxon>
    </lineage>
</organism>
<sequence length="628" mass="70522">MILFGKAGAVFVGAQRSVVFLIALFSPTYALTYTPKLRPRLHVNNQFPDGLGDQEEDFPNDCGLITPSKKLWDKGLNNTFAPWFQIHVGRFMNLPAHEKRQHSDSIAIFFRNEFANNVPTGNLYCDGFHQCHAPSCKDLDQDLSLHDKQMAWLAFDQFARIDHIHSLFRELLQDEMFYVHATLRSLVETFTLADEHESAAKRKQRKQEIIKAIISAIILVVCAVASGVGASLTVAGEAALASSQVSNAAVQALTSLYLSVLAMAPTWAKDVHRTDTVVHTFEKIFAKLEKAMQKAARDNMQALFSGSQTSQNETLIGMMQSGLYMETDPWTAEKMADGVTRNVGARIINGLKSEHPYILDTDAEGGDCWSDERGPFENRICLEERPDVSYWIFAISADGNKWTSSPPGFHNLQTPTEDLANMTLEDVVLASLFVEDYDLPGALDDISPHKVMEIAQRMSSKKQPVETRATTRRPPLSYYGAAPGGFDIPICYDPKGHAISSVYTKKSTNYPCICQARDSTSSSMSATSDFFAKSKLYELNKFGDVCRHELGCKKAGLWSERLPISKKEKKKIAKKMKKAWTECRKWKPHDNLGFQVDSHRYDQLPEDEIEEKETDDHTYDFKEGVDDQ</sequence>
<keyword evidence="2" id="KW-0812">Transmembrane</keyword>
<keyword evidence="4" id="KW-1185">Reference proteome</keyword>
<proteinExistence type="predicted"/>